<keyword evidence="2" id="KW-0418">Kinase</keyword>
<keyword evidence="4" id="KW-0804">Transcription</keyword>
<dbReference type="SMART" id="SM01012">
    <property type="entry name" value="ANTAR"/>
    <property type="match status" value="1"/>
</dbReference>
<dbReference type="InterPro" id="IPR003018">
    <property type="entry name" value="GAF"/>
</dbReference>
<comment type="caution">
    <text evidence="6">The sequence shown here is derived from an EMBL/GenBank/DDBJ whole genome shotgun (WGS) entry which is preliminary data.</text>
</comment>
<dbReference type="RefSeq" id="WP_313886682.1">
    <property type="nucleotide sequence ID" value="NZ_JAAOYM010000001.1"/>
</dbReference>
<dbReference type="Gene3D" id="1.10.10.10">
    <property type="entry name" value="Winged helix-like DNA-binding domain superfamily/Winged helix DNA-binding domain"/>
    <property type="match status" value="1"/>
</dbReference>
<dbReference type="InterPro" id="IPR012074">
    <property type="entry name" value="GAF_ANTAR"/>
</dbReference>
<gene>
    <name evidence="6" type="ORF">FHU38_001332</name>
</gene>
<evidence type="ECO:0000256" key="1">
    <source>
        <dbReference type="ARBA" id="ARBA00022679"/>
    </source>
</evidence>
<reference evidence="6 7" key="1">
    <citation type="submission" date="2020-03" db="EMBL/GenBank/DDBJ databases">
        <title>Sequencing the genomes of 1000 actinobacteria strains.</title>
        <authorList>
            <person name="Klenk H.-P."/>
        </authorList>
    </citation>
    <scope>NUCLEOTIDE SEQUENCE [LARGE SCALE GENOMIC DNA]</scope>
    <source>
        <strain evidence="6 7">DSM 45685</strain>
    </source>
</reference>
<evidence type="ECO:0000259" key="5">
    <source>
        <dbReference type="PROSITE" id="PS50921"/>
    </source>
</evidence>
<evidence type="ECO:0000313" key="7">
    <source>
        <dbReference type="Proteomes" id="UP000545493"/>
    </source>
</evidence>
<dbReference type="PROSITE" id="PS50921">
    <property type="entry name" value="ANTAR"/>
    <property type="match status" value="1"/>
</dbReference>
<keyword evidence="1" id="KW-0808">Transferase</keyword>
<keyword evidence="7" id="KW-1185">Reference proteome</keyword>
<organism evidence="6 7">
    <name type="scientific">Saccharomonospora amisosensis</name>
    <dbReference type="NCBI Taxonomy" id="1128677"/>
    <lineage>
        <taxon>Bacteria</taxon>
        <taxon>Bacillati</taxon>
        <taxon>Actinomycetota</taxon>
        <taxon>Actinomycetes</taxon>
        <taxon>Pseudonocardiales</taxon>
        <taxon>Pseudonocardiaceae</taxon>
        <taxon>Saccharomonospora</taxon>
    </lineage>
</organism>
<dbReference type="EMBL" id="JAAOYM010000001">
    <property type="protein sequence ID" value="NIJ10988.1"/>
    <property type="molecule type" value="Genomic_DNA"/>
</dbReference>
<dbReference type="SUPFAM" id="SSF55781">
    <property type="entry name" value="GAF domain-like"/>
    <property type="match status" value="1"/>
</dbReference>
<dbReference type="InterPro" id="IPR036388">
    <property type="entry name" value="WH-like_DNA-bd_sf"/>
</dbReference>
<dbReference type="PIRSF" id="PIRSF036625">
    <property type="entry name" value="GAF_ANTAR"/>
    <property type="match status" value="1"/>
</dbReference>
<evidence type="ECO:0000256" key="2">
    <source>
        <dbReference type="ARBA" id="ARBA00022777"/>
    </source>
</evidence>
<dbReference type="AlphaFoldDB" id="A0A7X5ZPN9"/>
<name>A0A7X5ZPN9_9PSEU</name>
<dbReference type="InterPro" id="IPR029016">
    <property type="entry name" value="GAF-like_dom_sf"/>
</dbReference>
<sequence length="240" mass="25909">MTHESIPAAGPAEPVADLTSVLSKIARTLEPELDVDRTVEHIVVAAAATVPGADEAGVSLLENSQMRSVGPSSELVTRLDQLQHQLREGPCVDAIYEHPVYRTGDIGADPRWPRFGQQAADAGVVSMLGFRLFTSKAVIGALNLYSWRRDAFDEEAERIGELFAAHAAVALAGSRGLAQLQVALKTRDVIGMAKGILMERHRVGPDRAFEMLVEASQHANIKLRDAAEWLVRSSSPEGGR</sequence>
<dbReference type="Gene3D" id="3.30.450.40">
    <property type="match status" value="1"/>
</dbReference>
<keyword evidence="3" id="KW-0805">Transcription regulation</keyword>
<dbReference type="GO" id="GO:0003723">
    <property type="term" value="F:RNA binding"/>
    <property type="evidence" value="ECO:0007669"/>
    <property type="project" value="InterPro"/>
</dbReference>
<dbReference type="InterPro" id="IPR011006">
    <property type="entry name" value="CheY-like_superfamily"/>
</dbReference>
<dbReference type="GO" id="GO:0016301">
    <property type="term" value="F:kinase activity"/>
    <property type="evidence" value="ECO:0007669"/>
    <property type="project" value="UniProtKB-KW"/>
</dbReference>
<evidence type="ECO:0000256" key="3">
    <source>
        <dbReference type="ARBA" id="ARBA00023015"/>
    </source>
</evidence>
<protein>
    <submittedName>
        <fullName evidence="6">GAF domain-containing protein</fullName>
    </submittedName>
</protein>
<dbReference type="SUPFAM" id="SSF52172">
    <property type="entry name" value="CheY-like"/>
    <property type="match status" value="1"/>
</dbReference>
<dbReference type="Pfam" id="PF03861">
    <property type="entry name" value="ANTAR"/>
    <property type="match status" value="1"/>
</dbReference>
<dbReference type="SMART" id="SM00065">
    <property type="entry name" value="GAF"/>
    <property type="match status" value="1"/>
</dbReference>
<evidence type="ECO:0000313" key="6">
    <source>
        <dbReference type="EMBL" id="NIJ10988.1"/>
    </source>
</evidence>
<dbReference type="Pfam" id="PF13185">
    <property type="entry name" value="GAF_2"/>
    <property type="match status" value="1"/>
</dbReference>
<dbReference type="InterPro" id="IPR005561">
    <property type="entry name" value="ANTAR"/>
</dbReference>
<evidence type="ECO:0000256" key="4">
    <source>
        <dbReference type="ARBA" id="ARBA00023163"/>
    </source>
</evidence>
<proteinExistence type="predicted"/>
<accession>A0A7X5ZPN9</accession>
<feature type="domain" description="ANTAR" evidence="5">
    <location>
        <begin position="170"/>
        <end position="231"/>
    </location>
</feature>
<dbReference type="Proteomes" id="UP000545493">
    <property type="component" value="Unassembled WGS sequence"/>
</dbReference>